<reference evidence="3" key="1">
    <citation type="journal article" date="2019" name="Int. J. Syst. Evol. Microbiol.">
        <title>The Global Catalogue of Microorganisms (GCM) 10K type strain sequencing project: providing services to taxonomists for standard genome sequencing and annotation.</title>
        <authorList>
            <consortium name="The Broad Institute Genomics Platform"/>
            <consortium name="The Broad Institute Genome Sequencing Center for Infectious Disease"/>
            <person name="Wu L."/>
            <person name="Ma J."/>
        </authorList>
    </citation>
    <scope>NUCLEOTIDE SEQUENCE [LARGE SCALE GENOMIC DNA]</scope>
    <source>
        <strain evidence="3">CGMCC 4.1621</strain>
    </source>
</reference>
<gene>
    <name evidence="2" type="ORF">ACFQIC_17630</name>
</gene>
<feature type="transmembrane region" description="Helical" evidence="1">
    <location>
        <begin position="28"/>
        <end position="50"/>
    </location>
</feature>
<keyword evidence="1" id="KW-1133">Transmembrane helix</keyword>
<organism evidence="2 3">
    <name type="scientific">Halobacillus seohaensis</name>
    <dbReference type="NCBI Taxonomy" id="447421"/>
    <lineage>
        <taxon>Bacteria</taxon>
        <taxon>Bacillati</taxon>
        <taxon>Bacillota</taxon>
        <taxon>Bacilli</taxon>
        <taxon>Bacillales</taxon>
        <taxon>Bacillaceae</taxon>
        <taxon>Halobacillus</taxon>
    </lineage>
</organism>
<dbReference type="Proteomes" id="UP001596410">
    <property type="component" value="Unassembled WGS sequence"/>
</dbReference>
<feature type="transmembrane region" description="Helical" evidence="1">
    <location>
        <begin position="121"/>
        <end position="140"/>
    </location>
</feature>
<sequence length="461" mass="53402">MFLKFLPLSIKKYFEMSKRQRKHEVQMTLWYMPFMYIMLSLFLVAITLFLDLKVGLKEYSPDLIQFQASVTRTLVSTLIGGILTLSAFTLNSLLVVLTTFSGQFSPRMLLNFVSDRQTQHALGIFNGSFVYVLMIFLFIGNSSYEIFVATPVITVALAFLTAVIFIYFINHATTWMQVHNITHSMKNVSKDIIFHSLRKDLDEHRTKEPGDLKEDFREDKQYVLARYSGYLQLIDYRNMIAQARKDNVIIQLHTQIGDYILAGNELFSYWGPGTENVDDLTYYAMIETGHKETELQDIQMGMHKLAEIAIKAIGNNDPKTASNTIHQMAELMLTIDGYITFSPYLTDDEKQVRIILKEETFDYYIYRGFGFIRHYAHGNHLVITDIIGALAMVAESIDPSKHPHLWQFAINTMDHIETELIYELDKTFLLREVHKLARITDHLSQYPRIEAKFYPNANENV</sequence>
<keyword evidence="3" id="KW-1185">Reference proteome</keyword>
<feature type="transmembrane region" description="Helical" evidence="1">
    <location>
        <begin position="146"/>
        <end position="169"/>
    </location>
</feature>
<keyword evidence="1" id="KW-0812">Transmembrane</keyword>
<dbReference type="InterPro" id="IPR018723">
    <property type="entry name" value="DUF2254_membrane"/>
</dbReference>
<dbReference type="RefSeq" id="WP_204711896.1">
    <property type="nucleotide sequence ID" value="NZ_JBHSZV010000051.1"/>
</dbReference>
<dbReference type="Pfam" id="PF10011">
    <property type="entry name" value="DUF2254"/>
    <property type="match status" value="1"/>
</dbReference>
<protein>
    <submittedName>
        <fullName evidence="2">DUF2254 domain-containing protein</fullName>
    </submittedName>
</protein>
<keyword evidence="1" id="KW-0472">Membrane</keyword>
<name>A0ABW2EMY7_9BACI</name>
<feature type="transmembrane region" description="Helical" evidence="1">
    <location>
        <begin position="78"/>
        <end position="100"/>
    </location>
</feature>
<dbReference type="EMBL" id="JBHSZV010000051">
    <property type="protein sequence ID" value="MFC7063633.1"/>
    <property type="molecule type" value="Genomic_DNA"/>
</dbReference>
<evidence type="ECO:0000313" key="3">
    <source>
        <dbReference type="Proteomes" id="UP001596410"/>
    </source>
</evidence>
<evidence type="ECO:0000313" key="2">
    <source>
        <dbReference type="EMBL" id="MFC7063633.1"/>
    </source>
</evidence>
<evidence type="ECO:0000256" key="1">
    <source>
        <dbReference type="SAM" id="Phobius"/>
    </source>
</evidence>
<comment type="caution">
    <text evidence="2">The sequence shown here is derived from an EMBL/GenBank/DDBJ whole genome shotgun (WGS) entry which is preliminary data.</text>
</comment>
<proteinExistence type="predicted"/>
<accession>A0ABW2EMY7</accession>